<evidence type="ECO:0000313" key="4">
    <source>
        <dbReference type="EMBL" id="CAK7235543.1"/>
    </source>
</evidence>
<dbReference type="Gene3D" id="1.10.8.10">
    <property type="entry name" value="DNA helicase RuvA subunit, C-terminal domain"/>
    <property type="match status" value="1"/>
</dbReference>
<reference evidence="4 5" key="1">
    <citation type="submission" date="2024-01" db="EMBL/GenBank/DDBJ databases">
        <authorList>
            <person name="Allen C."/>
            <person name="Tagirdzhanova G."/>
        </authorList>
    </citation>
    <scope>NUCLEOTIDE SEQUENCE [LARGE SCALE GENOMIC DNA]</scope>
</reference>
<keyword evidence="5" id="KW-1185">Reference proteome</keyword>
<dbReference type="SUPFAM" id="SSF109993">
    <property type="entry name" value="VPS9 domain"/>
    <property type="match status" value="1"/>
</dbReference>
<feature type="compositionally biased region" description="Low complexity" evidence="1">
    <location>
        <begin position="87"/>
        <end position="124"/>
    </location>
</feature>
<feature type="region of interest" description="Disordered" evidence="1">
    <location>
        <begin position="1"/>
        <end position="214"/>
    </location>
</feature>
<feature type="compositionally biased region" description="Basic and acidic residues" evidence="1">
    <location>
        <begin position="62"/>
        <end position="78"/>
    </location>
</feature>
<dbReference type="InterPro" id="IPR003123">
    <property type="entry name" value="VPS9"/>
</dbReference>
<dbReference type="Pfam" id="PF02204">
    <property type="entry name" value="VPS9"/>
    <property type="match status" value="1"/>
</dbReference>
<dbReference type="PROSITE" id="PS51205">
    <property type="entry name" value="VPS9"/>
    <property type="match status" value="1"/>
</dbReference>
<dbReference type="SMART" id="SM00167">
    <property type="entry name" value="VPS9"/>
    <property type="match status" value="1"/>
</dbReference>
<dbReference type="InterPro" id="IPR041804">
    <property type="entry name" value="Vps9_CUE"/>
</dbReference>
<dbReference type="SMART" id="SM00546">
    <property type="entry name" value="CUE"/>
    <property type="match status" value="1"/>
</dbReference>
<feature type="compositionally biased region" description="Acidic residues" evidence="1">
    <location>
        <begin position="155"/>
        <end position="164"/>
    </location>
</feature>
<feature type="domain" description="VPS9" evidence="3">
    <location>
        <begin position="467"/>
        <end position="607"/>
    </location>
</feature>
<protein>
    <recommendedName>
        <fullName evidence="6">Guanine nucleotide exchange factor</fullName>
    </recommendedName>
</protein>
<proteinExistence type="predicted"/>
<feature type="domain" description="CUE" evidence="2">
    <location>
        <begin position="818"/>
        <end position="861"/>
    </location>
</feature>
<feature type="region of interest" description="Disordered" evidence="1">
    <location>
        <begin position="230"/>
        <end position="342"/>
    </location>
</feature>
<dbReference type="EMBL" id="CAWUHB010000100">
    <property type="protein sequence ID" value="CAK7235543.1"/>
    <property type="molecule type" value="Genomic_DNA"/>
</dbReference>
<evidence type="ECO:0000259" key="3">
    <source>
        <dbReference type="PROSITE" id="PS51205"/>
    </source>
</evidence>
<dbReference type="Gene3D" id="1.20.1050.80">
    <property type="entry name" value="VPS9 domain"/>
    <property type="match status" value="1"/>
</dbReference>
<organism evidence="4 5">
    <name type="scientific">Sporothrix curviconia</name>
    <dbReference type="NCBI Taxonomy" id="1260050"/>
    <lineage>
        <taxon>Eukaryota</taxon>
        <taxon>Fungi</taxon>
        <taxon>Dikarya</taxon>
        <taxon>Ascomycota</taxon>
        <taxon>Pezizomycotina</taxon>
        <taxon>Sordariomycetes</taxon>
        <taxon>Sordariomycetidae</taxon>
        <taxon>Ophiostomatales</taxon>
        <taxon>Ophiostomataceae</taxon>
        <taxon>Sporothrix</taxon>
    </lineage>
</organism>
<feature type="region of interest" description="Disordered" evidence="1">
    <location>
        <begin position="743"/>
        <end position="807"/>
    </location>
</feature>
<gene>
    <name evidence="4" type="ORF">SCUCBS95973_009304</name>
</gene>
<evidence type="ECO:0000256" key="1">
    <source>
        <dbReference type="SAM" id="MobiDB-lite"/>
    </source>
</evidence>
<dbReference type="InterPro" id="IPR041545">
    <property type="entry name" value="DUF5601"/>
</dbReference>
<feature type="region of interest" description="Disordered" evidence="1">
    <location>
        <begin position="627"/>
        <end position="728"/>
    </location>
</feature>
<dbReference type="Gene3D" id="1.10.246.120">
    <property type="match status" value="1"/>
</dbReference>
<feature type="compositionally biased region" description="Basic and acidic residues" evidence="1">
    <location>
        <begin position="253"/>
        <end position="268"/>
    </location>
</feature>
<feature type="compositionally biased region" description="Pro residues" evidence="1">
    <location>
        <begin position="434"/>
        <end position="443"/>
    </location>
</feature>
<feature type="compositionally biased region" description="Acidic residues" evidence="1">
    <location>
        <begin position="641"/>
        <end position="656"/>
    </location>
</feature>
<dbReference type="Pfam" id="PF18151">
    <property type="entry name" value="DUF5601"/>
    <property type="match status" value="1"/>
</dbReference>
<dbReference type="InterPro" id="IPR003892">
    <property type="entry name" value="CUE"/>
</dbReference>
<dbReference type="SUPFAM" id="SSF46934">
    <property type="entry name" value="UBA-like"/>
    <property type="match status" value="1"/>
</dbReference>
<dbReference type="PANTHER" id="PTHR23101:SF25">
    <property type="entry name" value="GTPASE-ACTIVATING PROTEIN AND VPS9 DOMAIN-CONTAINING PROTEIN 1"/>
    <property type="match status" value="1"/>
</dbReference>
<feature type="compositionally biased region" description="Low complexity" evidence="1">
    <location>
        <begin position="687"/>
        <end position="707"/>
    </location>
</feature>
<sequence length="861" mass="91314">MSPRAHDRSASPAPRPVTGSDAPEDASSGRVKQSPGMDDDGDDVDEAPPYDPFAEPEGSVDGGRDDDKDDKDAARDAIDASVATLRPTASLPSTASSSASSKPSALQFLSAGAAASAASTASTTYIDPTPATPVLSRSPSTAASHPRSPRSDAEAGNDTDVTDGEQDRRYLSDDDGGGGSSGITGRTPGSGRREIQTIMEQFSGDGGGPGAEEVMSPRLEIASPMLAVPLAGGQAHPPRKSSLEPLAPGLAQHVKDSVQERAAASRDDDAGDPIAADKGKGVDSGPPVPPKDEAAVPSLLSSAAPLSATPAQDDTHNTHDTPLSPVSLHRPPPPEPEPEPVLPFDFHRFLEQLRHKKADPVARYLKSFLSEFAKKQWMVHEQVKIISDFLAFIANKMAVCEVWRDLSDAEFDNAREGMEKLVMNRLYAQTFSPAIPPPQPIPGAKPKRRGGERPMGPGRRGQHQEDVERDEVLSQKIAIYAWIREEHLDIAPVAGESGRRFLRLAQQELLKIKTYRAPRDKIICVLNCCKVIFGLLKHNKADSSADSFMPLLIYVVLQANPDHLVSNVQYILRFRNQDKLGGEAGYYLSSLLGAVQFVENMDRTTLTITDEEFEANVEAAVSAIAEKHRAQSPPLPIPPADEGEGGDGDGDGEGENSDEKQHVKDTDKEERPERPNSRLSATHAAGAGPSTARPRTPRTLRPTSAAGAGAGREAEGGDTAAGDADDEKDAITGLLRTIQRPLSTIGRLFSDEPTSPTTAEHPRGRSPGGSGGGGPDGQGLPQPPDGSAHRRAALSAEEAAARQASAEAAEAQRLHRVEHANVVETLAGMFPDLDRDIISDVVYQKEGRVGLAVDACLALSS</sequence>
<evidence type="ECO:0000313" key="5">
    <source>
        <dbReference type="Proteomes" id="UP001642405"/>
    </source>
</evidence>
<dbReference type="InterPro" id="IPR037191">
    <property type="entry name" value="VPS9_dom_sf"/>
</dbReference>
<feature type="compositionally biased region" description="Acidic residues" evidence="1">
    <location>
        <begin position="37"/>
        <end position="48"/>
    </location>
</feature>
<dbReference type="InterPro" id="IPR009060">
    <property type="entry name" value="UBA-like_sf"/>
</dbReference>
<dbReference type="Pfam" id="PF02845">
    <property type="entry name" value="CUE"/>
    <property type="match status" value="1"/>
</dbReference>
<dbReference type="PANTHER" id="PTHR23101">
    <property type="entry name" value="RAB GDP/GTP EXCHANGE FACTOR"/>
    <property type="match status" value="1"/>
</dbReference>
<evidence type="ECO:0008006" key="6">
    <source>
        <dbReference type="Google" id="ProtNLM"/>
    </source>
</evidence>
<feature type="compositionally biased region" description="Basic and acidic residues" evidence="1">
    <location>
        <begin position="657"/>
        <end position="676"/>
    </location>
</feature>
<feature type="compositionally biased region" description="Gly residues" evidence="1">
    <location>
        <begin position="766"/>
        <end position="777"/>
    </location>
</feature>
<dbReference type="CDD" id="cd14369">
    <property type="entry name" value="CUE_VPS9_like"/>
    <property type="match status" value="1"/>
</dbReference>
<feature type="compositionally biased region" description="Low complexity" evidence="1">
    <location>
        <begin position="793"/>
        <end position="807"/>
    </location>
</feature>
<dbReference type="PROSITE" id="PS51140">
    <property type="entry name" value="CUE"/>
    <property type="match status" value="1"/>
</dbReference>
<name>A0ABP0CTX2_9PEZI</name>
<feature type="compositionally biased region" description="Pro residues" evidence="1">
    <location>
        <begin position="330"/>
        <end position="341"/>
    </location>
</feature>
<comment type="caution">
    <text evidence="4">The sequence shown here is derived from an EMBL/GenBank/DDBJ whole genome shotgun (WGS) entry which is preliminary data.</text>
</comment>
<dbReference type="InterPro" id="IPR045046">
    <property type="entry name" value="Vps9-like"/>
</dbReference>
<feature type="compositionally biased region" description="Low complexity" evidence="1">
    <location>
        <begin position="295"/>
        <end position="311"/>
    </location>
</feature>
<evidence type="ECO:0000259" key="2">
    <source>
        <dbReference type="PROSITE" id="PS51140"/>
    </source>
</evidence>
<dbReference type="Proteomes" id="UP001642405">
    <property type="component" value="Unassembled WGS sequence"/>
</dbReference>
<accession>A0ABP0CTX2</accession>
<feature type="region of interest" description="Disordered" evidence="1">
    <location>
        <begin position="433"/>
        <end position="468"/>
    </location>
</feature>